<evidence type="ECO:0000313" key="7">
    <source>
        <dbReference type="EMBL" id="ABL79072.1"/>
    </source>
</evidence>
<comment type="similarity">
    <text evidence="5">Belongs to the binding-protein-dependent transport system permease family.</text>
</comment>
<organism evidence="7 8">
    <name type="scientific">Thermofilum pendens (strain DSM 2475 / Hrk 5)</name>
    <dbReference type="NCBI Taxonomy" id="368408"/>
    <lineage>
        <taxon>Archaea</taxon>
        <taxon>Thermoproteota</taxon>
        <taxon>Thermoprotei</taxon>
        <taxon>Thermofilales</taxon>
        <taxon>Thermofilaceae</taxon>
        <taxon>Thermofilum</taxon>
    </lineage>
</organism>
<dbReference type="PANTHER" id="PTHR43376:SF1">
    <property type="entry name" value="OLIGOPEPTIDE TRANSPORT SYSTEM PERMEASE PROTEIN"/>
    <property type="match status" value="1"/>
</dbReference>
<dbReference type="InterPro" id="IPR035906">
    <property type="entry name" value="MetI-like_sf"/>
</dbReference>
<protein>
    <submittedName>
        <fullName evidence="7">Binding-protein-dependent transport systems inner membrane component</fullName>
    </submittedName>
</protein>
<evidence type="ECO:0000256" key="1">
    <source>
        <dbReference type="ARBA" id="ARBA00004141"/>
    </source>
</evidence>
<proteinExistence type="inferred from homology"/>
<name>A1S0U2_THEPD</name>
<keyword evidence="2" id="KW-0812">Transmembrane</keyword>
<dbReference type="eggNOG" id="arCOG00751">
    <property type="taxonomic scope" value="Archaea"/>
</dbReference>
<dbReference type="InterPro" id="IPR000515">
    <property type="entry name" value="MetI-like"/>
</dbReference>
<gene>
    <name evidence="7" type="ordered locus">Tpen_1677</name>
</gene>
<dbReference type="OrthoDB" id="44105at2157"/>
<dbReference type="STRING" id="368408.Tpen_1677"/>
<keyword evidence="8" id="KW-1185">Reference proteome</keyword>
<dbReference type="HOGENOM" id="CLU_036879_1_0_2"/>
<evidence type="ECO:0000256" key="2">
    <source>
        <dbReference type="ARBA" id="ARBA00022692"/>
    </source>
</evidence>
<dbReference type="SUPFAM" id="SSF161098">
    <property type="entry name" value="MetI-like"/>
    <property type="match status" value="1"/>
</dbReference>
<dbReference type="GO" id="GO:0055085">
    <property type="term" value="P:transmembrane transport"/>
    <property type="evidence" value="ECO:0007669"/>
    <property type="project" value="InterPro"/>
</dbReference>
<evidence type="ECO:0000256" key="5">
    <source>
        <dbReference type="RuleBase" id="RU363032"/>
    </source>
</evidence>
<dbReference type="GO" id="GO:0005886">
    <property type="term" value="C:plasma membrane"/>
    <property type="evidence" value="ECO:0007669"/>
    <property type="project" value="UniProtKB-SubCell"/>
</dbReference>
<sequence length="347" mass="39144">MTSKILQGHRVNSGLLNYFLKRLFILLLSFFLIVTINWLIPRMAPGNPVDVLISRMGLTGLQASAEQMRSYFLKAFALDKPLWEQYINFWLGLFQGDLGISVYRFPTPVSEIIMEAIPYTVAPVAPALLVSWYIGNKLGALAAKKRLLDNILVPLAYYLANAPYFWLGVVLQFVFSVELCKSTPICLPSGFPYSRGLTPSLNVTFLWDAFMHWILPFASYVLVQMGGWMIGMRNMIIYELGSNYAKYMEDLGFSDSMLSKYVYRHALLPQVTGLGIQIGMLVSLGVAVEFVFSYPGLGYYLVNAIQNRDYFLTQGIVLVVTISVLVANFIIDILYGVLDPRTRLTEQ</sequence>
<dbReference type="Pfam" id="PF00528">
    <property type="entry name" value="BPD_transp_1"/>
    <property type="match status" value="1"/>
</dbReference>
<keyword evidence="3" id="KW-1133">Transmembrane helix</keyword>
<feature type="domain" description="ABC transmembrane type-1" evidence="6">
    <location>
        <begin position="117"/>
        <end position="335"/>
    </location>
</feature>
<evidence type="ECO:0000256" key="4">
    <source>
        <dbReference type="ARBA" id="ARBA00023136"/>
    </source>
</evidence>
<dbReference type="GeneID" id="4600929"/>
<dbReference type="RefSeq" id="WP_011753337.1">
    <property type="nucleotide sequence ID" value="NC_008698.1"/>
</dbReference>
<accession>A1S0U2</accession>
<dbReference type="EMBL" id="CP000505">
    <property type="protein sequence ID" value="ABL79072.1"/>
    <property type="molecule type" value="Genomic_DNA"/>
</dbReference>
<dbReference type="PANTHER" id="PTHR43376">
    <property type="entry name" value="OLIGOPEPTIDE TRANSPORT SYSTEM PERMEASE PROTEIN"/>
    <property type="match status" value="1"/>
</dbReference>
<dbReference type="AlphaFoldDB" id="A1S0U2"/>
<keyword evidence="4" id="KW-0472">Membrane</keyword>
<dbReference type="EnsemblBacteria" id="ABL79072">
    <property type="protein sequence ID" value="ABL79072"/>
    <property type="gene ID" value="Tpen_1677"/>
</dbReference>
<evidence type="ECO:0000313" key="8">
    <source>
        <dbReference type="Proteomes" id="UP000000641"/>
    </source>
</evidence>
<evidence type="ECO:0000259" key="6">
    <source>
        <dbReference type="PROSITE" id="PS50928"/>
    </source>
</evidence>
<comment type="subcellular location">
    <subcellularLocation>
        <location evidence="5">Cell membrane</location>
        <topology evidence="5">Multi-pass membrane protein</topology>
    </subcellularLocation>
    <subcellularLocation>
        <location evidence="1">Membrane</location>
        <topology evidence="1">Multi-pass membrane protein</topology>
    </subcellularLocation>
</comment>
<evidence type="ECO:0000256" key="3">
    <source>
        <dbReference type="ARBA" id="ARBA00022989"/>
    </source>
</evidence>
<keyword evidence="5" id="KW-0813">Transport</keyword>
<reference evidence="8" key="1">
    <citation type="journal article" date="2008" name="J. Bacteriol.">
        <title>Genome sequence of Thermofilum pendens reveals an exceptional loss of biosynthetic pathways without genome reduction.</title>
        <authorList>
            <person name="Anderson I."/>
            <person name="Rodriguez J."/>
            <person name="Susanti D."/>
            <person name="Porat I."/>
            <person name="Reich C."/>
            <person name="Ulrich L.E."/>
            <person name="Elkins J.G."/>
            <person name="Mavromatis K."/>
            <person name="Lykidis A."/>
            <person name="Kim E."/>
            <person name="Thompson L.S."/>
            <person name="Nolan M."/>
            <person name="Land M."/>
            <person name="Copeland A."/>
            <person name="Lapidus A."/>
            <person name="Lucas S."/>
            <person name="Detter C."/>
            <person name="Zhulin I.B."/>
            <person name="Olsen G.J."/>
            <person name="Whitman W."/>
            <person name="Mukhopadhyay B."/>
            <person name="Bristow J."/>
            <person name="Kyrpides N."/>
        </authorList>
    </citation>
    <scope>NUCLEOTIDE SEQUENCE [LARGE SCALE GENOMIC DNA]</scope>
    <source>
        <strain evidence="8">DSM 2475 / Hrk 5</strain>
    </source>
</reference>
<dbReference type="KEGG" id="tpe:Tpen_1677"/>
<dbReference type="Proteomes" id="UP000000641">
    <property type="component" value="Chromosome"/>
</dbReference>
<dbReference type="PROSITE" id="PS50928">
    <property type="entry name" value="ABC_TM1"/>
    <property type="match status" value="1"/>
</dbReference>